<feature type="binding site" evidence="6">
    <location>
        <position position="320"/>
    </location>
    <ligand>
        <name>Ca(2+)</name>
        <dbReference type="ChEBI" id="CHEBI:29108"/>
    </ligand>
</feature>
<keyword evidence="3" id="KW-0378">Hydrolase</keyword>
<evidence type="ECO:0000256" key="8">
    <source>
        <dbReference type="SAM" id="Phobius"/>
    </source>
</evidence>
<feature type="compositionally biased region" description="Low complexity" evidence="7">
    <location>
        <begin position="10"/>
        <end position="20"/>
    </location>
</feature>
<dbReference type="Pfam" id="PF06079">
    <property type="entry name" value="Apyrase"/>
    <property type="match status" value="1"/>
</dbReference>
<dbReference type="EMBL" id="JALLPJ020000738">
    <property type="protein sequence ID" value="KAL3784114.1"/>
    <property type="molecule type" value="Genomic_DNA"/>
</dbReference>
<gene>
    <name evidence="9" type="ORF">ACHAWO_001022</name>
</gene>
<dbReference type="InterPro" id="IPR009283">
    <property type="entry name" value="Apyrase"/>
</dbReference>
<keyword evidence="8" id="KW-0472">Membrane</keyword>
<evidence type="ECO:0000313" key="9">
    <source>
        <dbReference type="EMBL" id="KAL3784114.1"/>
    </source>
</evidence>
<evidence type="ECO:0000256" key="3">
    <source>
        <dbReference type="ARBA" id="ARBA00022801"/>
    </source>
</evidence>
<sequence length="458" mass="51459">MSMLRRVKPSSSSISSANSSEYDIETAQKPQQSKMMNASISSPPRSESMAYSVSPANDLWSKVMYNVRYNTKVIVGGVGLVLVVFVLILDGMDGGSSVGHGGLRFGRSNLDHWGGAVHPGYFNLEDAVIDDHTFHFATVTDLDKLSVVTDSKKPLFRSTLLPGTLIRDDLTGRYSVRFEKYRTLVSQHNEAGRGMELSELTIYKNRLLSFDDRTGTVFEILSTPDGKDSYVVPRFVITEGDGDTDKGMKWEWATVKNNELVLGSMGKEFTRQDGSIENTNNMWVDMLNDRGELRRENWEDKFNFVRSLVGASPPGYIIMEAILWSDYLKKWVFLPRRISSSAYDEVADEKMGANKVVLVNESFTDGTVVDIKIKTIDGLHGFSTFAFVPGTNDRHALAVRSVEEDCTEEVEKCKQRSYLMVFDVLSGEVLMDEVQIELAEKFEGLEFVNIYTVPPKWN</sequence>
<dbReference type="AlphaFoldDB" id="A0ABD3P8G4"/>
<dbReference type="GO" id="GO:0046872">
    <property type="term" value="F:metal ion binding"/>
    <property type="evidence" value="ECO:0007669"/>
    <property type="project" value="UniProtKB-KW"/>
</dbReference>
<dbReference type="PANTHER" id="PTHR13023:SF3">
    <property type="entry name" value="SOLUBLE CALCIUM-ACTIVATED NUCLEOTIDASE 1"/>
    <property type="match status" value="1"/>
</dbReference>
<evidence type="ECO:0000256" key="1">
    <source>
        <dbReference type="ARBA" id="ARBA00001913"/>
    </source>
</evidence>
<dbReference type="SUPFAM" id="SSF101887">
    <property type="entry name" value="Apyrase"/>
    <property type="match status" value="1"/>
</dbReference>
<feature type="transmembrane region" description="Helical" evidence="8">
    <location>
        <begin position="69"/>
        <end position="89"/>
    </location>
</feature>
<feature type="region of interest" description="Disordered" evidence="7">
    <location>
        <begin position="1"/>
        <end position="47"/>
    </location>
</feature>
<dbReference type="PANTHER" id="PTHR13023">
    <property type="entry name" value="APYRASE"/>
    <property type="match status" value="1"/>
</dbReference>
<feature type="binding site" evidence="6">
    <location>
        <position position="251"/>
    </location>
    <ligand>
        <name>Ca(2+)</name>
        <dbReference type="ChEBI" id="CHEBI:29108"/>
    </ligand>
</feature>
<protein>
    <recommendedName>
        <fullName evidence="11">Soluble calcium-activated nucleotidase 1</fullName>
    </recommendedName>
</protein>
<organism evidence="9 10">
    <name type="scientific">Cyclotella atomus</name>
    <dbReference type="NCBI Taxonomy" id="382360"/>
    <lineage>
        <taxon>Eukaryota</taxon>
        <taxon>Sar</taxon>
        <taxon>Stramenopiles</taxon>
        <taxon>Ochrophyta</taxon>
        <taxon>Bacillariophyta</taxon>
        <taxon>Coscinodiscophyceae</taxon>
        <taxon>Thalassiosirophycidae</taxon>
        <taxon>Stephanodiscales</taxon>
        <taxon>Stephanodiscaceae</taxon>
        <taxon>Cyclotella</taxon>
    </lineage>
</organism>
<feature type="binding site" evidence="6">
    <location>
        <position position="383"/>
    </location>
    <ligand>
        <name>Ca(2+)</name>
        <dbReference type="ChEBI" id="CHEBI:29108"/>
    </ligand>
</feature>
<feature type="binding site" evidence="6">
    <location>
        <position position="443"/>
    </location>
    <ligand>
        <name>Ca(2+)</name>
        <dbReference type="ChEBI" id="CHEBI:29108"/>
    </ligand>
</feature>
<evidence type="ECO:0000256" key="2">
    <source>
        <dbReference type="ARBA" id="ARBA00022723"/>
    </source>
</evidence>
<keyword evidence="2 6" id="KW-0479">Metal-binding</keyword>
<keyword evidence="8" id="KW-1133">Transmembrane helix</keyword>
<dbReference type="Proteomes" id="UP001530400">
    <property type="component" value="Unassembled WGS sequence"/>
</dbReference>
<evidence type="ECO:0000313" key="10">
    <source>
        <dbReference type="Proteomes" id="UP001530400"/>
    </source>
</evidence>
<comment type="caution">
    <text evidence="9">The sequence shown here is derived from an EMBL/GenBank/DDBJ whole genome shotgun (WGS) entry which is preliminary data.</text>
</comment>
<feature type="binding site" evidence="6">
    <location>
        <position position="199"/>
    </location>
    <ligand>
        <name>Ca(2+)</name>
        <dbReference type="ChEBI" id="CHEBI:29108"/>
    </ligand>
</feature>
<accession>A0ABD3P8G4</accession>
<feature type="binding site" evidence="6">
    <location>
        <position position="198"/>
    </location>
    <ligand>
        <name>Ca(2+)</name>
        <dbReference type="ChEBI" id="CHEBI:29108"/>
    </ligand>
</feature>
<evidence type="ECO:0000256" key="5">
    <source>
        <dbReference type="ARBA" id="ARBA00025738"/>
    </source>
</evidence>
<dbReference type="GO" id="GO:0016787">
    <property type="term" value="F:hydrolase activity"/>
    <property type="evidence" value="ECO:0007669"/>
    <property type="project" value="UniProtKB-KW"/>
</dbReference>
<dbReference type="Gene3D" id="2.120.10.100">
    <property type="entry name" value="Apyrase"/>
    <property type="match status" value="1"/>
</dbReference>
<dbReference type="InterPro" id="IPR036258">
    <property type="entry name" value="Apyrase_sf"/>
</dbReference>
<evidence type="ECO:0000256" key="4">
    <source>
        <dbReference type="ARBA" id="ARBA00022837"/>
    </source>
</evidence>
<keyword evidence="4 6" id="KW-0106">Calcium</keyword>
<keyword evidence="10" id="KW-1185">Reference proteome</keyword>
<comment type="similarity">
    <text evidence="5">Belongs to the apyrase family.</text>
</comment>
<keyword evidence="8" id="KW-0812">Transmembrane</keyword>
<proteinExistence type="inferred from homology"/>
<evidence type="ECO:0000256" key="6">
    <source>
        <dbReference type="PIRSR" id="PIRSR609283-1"/>
    </source>
</evidence>
<feature type="compositionally biased region" description="Polar residues" evidence="7">
    <location>
        <begin position="28"/>
        <end position="47"/>
    </location>
</feature>
<evidence type="ECO:0000256" key="7">
    <source>
        <dbReference type="SAM" id="MobiDB-lite"/>
    </source>
</evidence>
<name>A0ABD3P8G4_9STRA</name>
<comment type="cofactor">
    <cofactor evidence="1 6">
        <name>Ca(2+)</name>
        <dbReference type="ChEBI" id="CHEBI:29108"/>
    </cofactor>
</comment>
<evidence type="ECO:0008006" key="11">
    <source>
        <dbReference type="Google" id="ProtNLM"/>
    </source>
</evidence>
<reference evidence="9 10" key="1">
    <citation type="submission" date="2024-10" db="EMBL/GenBank/DDBJ databases">
        <title>Updated reference genomes for cyclostephanoid diatoms.</title>
        <authorList>
            <person name="Roberts W.R."/>
            <person name="Alverson A.J."/>
        </authorList>
    </citation>
    <scope>NUCLEOTIDE SEQUENCE [LARGE SCALE GENOMIC DNA]</scope>
    <source>
        <strain evidence="9 10">AJA010-31</strain>
    </source>
</reference>